<feature type="transmembrane region" description="Helical" evidence="1">
    <location>
        <begin position="31"/>
        <end position="49"/>
    </location>
</feature>
<dbReference type="RefSeq" id="WP_007414151.1">
    <property type="nucleotide sequence ID" value="NZ_ABOX02000007.1"/>
</dbReference>
<evidence type="ECO:0000313" key="3">
    <source>
        <dbReference type="Proteomes" id="UP000003688"/>
    </source>
</evidence>
<feature type="transmembrane region" description="Helical" evidence="1">
    <location>
        <begin position="55"/>
        <end position="75"/>
    </location>
</feature>
<feature type="transmembrane region" description="Helical" evidence="1">
    <location>
        <begin position="109"/>
        <end position="129"/>
    </location>
</feature>
<proteinExistence type="predicted"/>
<dbReference type="OrthoDB" id="116480at2"/>
<feature type="transmembrane region" description="Helical" evidence="1">
    <location>
        <begin position="141"/>
        <end position="164"/>
    </location>
</feature>
<dbReference type="PANTHER" id="PTHR41282">
    <property type="entry name" value="CONSERVED TRANSMEMBRANE PROTEIN-RELATED"/>
    <property type="match status" value="1"/>
</dbReference>
<dbReference type="EMBL" id="ABOX02000007">
    <property type="protein sequence ID" value="EEF61994.1"/>
    <property type="molecule type" value="Genomic_DNA"/>
</dbReference>
<dbReference type="PANTHER" id="PTHR41282:SF1">
    <property type="entry name" value="CONSERVED TRANSMEMBRANE PROTEIN-RELATED"/>
    <property type="match status" value="1"/>
</dbReference>
<feature type="transmembrane region" description="Helical" evidence="1">
    <location>
        <begin position="176"/>
        <end position="198"/>
    </location>
</feature>
<keyword evidence="1" id="KW-1133">Transmembrane helix</keyword>
<evidence type="ECO:0008006" key="4">
    <source>
        <dbReference type="Google" id="ProtNLM"/>
    </source>
</evidence>
<comment type="caution">
    <text evidence="2">The sequence shown here is derived from an EMBL/GenBank/DDBJ whole genome shotgun (WGS) entry which is preliminary data.</text>
</comment>
<evidence type="ECO:0000256" key="1">
    <source>
        <dbReference type="SAM" id="Phobius"/>
    </source>
</evidence>
<dbReference type="Pfam" id="PF12811">
    <property type="entry name" value="BaxI_1"/>
    <property type="match status" value="1"/>
</dbReference>
<keyword evidence="3" id="KW-1185">Reference proteome</keyword>
<feature type="transmembrane region" description="Helical" evidence="1">
    <location>
        <begin position="210"/>
        <end position="228"/>
    </location>
</feature>
<reference evidence="2 3" key="1">
    <citation type="journal article" date="2011" name="J. Bacteriol.">
        <title>Genome sequence of 'Pedosphaera parvula' Ellin514, an aerobic Verrucomicrobial isolate from pasture soil.</title>
        <authorList>
            <person name="Kant R."/>
            <person name="van Passel M.W."/>
            <person name="Sangwan P."/>
            <person name="Palva A."/>
            <person name="Lucas S."/>
            <person name="Copeland A."/>
            <person name="Lapidus A."/>
            <person name="Glavina Del Rio T."/>
            <person name="Dalin E."/>
            <person name="Tice H."/>
            <person name="Bruce D."/>
            <person name="Goodwin L."/>
            <person name="Pitluck S."/>
            <person name="Chertkov O."/>
            <person name="Larimer F.W."/>
            <person name="Land M.L."/>
            <person name="Hauser L."/>
            <person name="Brettin T.S."/>
            <person name="Detter J.C."/>
            <person name="Han S."/>
            <person name="de Vos W.M."/>
            <person name="Janssen P.H."/>
            <person name="Smidt H."/>
        </authorList>
    </citation>
    <scope>NUCLEOTIDE SEQUENCE [LARGE SCALE GENOMIC DNA]</scope>
    <source>
        <strain evidence="2 3">Ellin514</strain>
    </source>
</reference>
<keyword evidence="1" id="KW-0472">Membrane</keyword>
<keyword evidence="1" id="KW-0812">Transmembrane</keyword>
<protein>
    <recommendedName>
        <fullName evidence="4">Bax inhibitor-1/YccA family protein</fullName>
    </recommendedName>
</protein>
<sequence>MRTTNPTLKAFRSSSGVYGESMTLQGTVNKAGILILLAIASGSFTWSLFRSGGEAMPWALLGLVGGLVLALVTIFRPQVSPYTAPIYAVCEGLILGTISAMSAKAYPGIAFQAMFLTFGTLVGMLMAYKTGLIRATEKVKLMVISATAGIALLYLATIILSFFHIRMPYLHDSSPIGIGISVVIVAVAAMNLVLDFGFIEEGIEYGAPKYMEWYGGFSLLVTLVWLYLEILNLLRKLRSR</sequence>
<dbReference type="Proteomes" id="UP000003688">
    <property type="component" value="Unassembled WGS sequence"/>
</dbReference>
<accession>B9XEA3</accession>
<evidence type="ECO:0000313" key="2">
    <source>
        <dbReference type="EMBL" id="EEF61994.1"/>
    </source>
</evidence>
<gene>
    <name evidence="2" type="ORF">Cflav_PD4657</name>
</gene>
<organism evidence="2 3">
    <name type="scientific">Pedosphaera parvula (strain Ellin514)</name>
    <dbReference type="NCBI Taxonomy" id="320771"/>
    <lineage>
        <taxon>Bacteria</taxon>
        <taxon>Pseudomonadati</taxon>
        <taxon>Verrucomicrobiota</taxon>
        <taxon>Pedosphaerae</taxon>
        <taxon>Pedosphaerales</taxon>
        <taxon>Pedosphaeraceae</taxon>
        <taxon>Pedosphaera</taxon>
    </lineage>
</organism>
<name>B9XEA3_PEDPL</name>
<dbReference type="AlphaFoldDB" id="B9XEA3"/>
<dbReference type="InterPro" id="IPR010539">
    <property type="entry name" value="BaxI_1-like"/>
</dbReference>
<dbReference type="PIRSF" id="PIRSF009160">
    <property type="entry name" value="UCP009160"/>
    <property type="match status" value="1"/>
</dbReference>